<dbReference type="GO" id="GO:0005783">
    <property type="term" value="C:endoplasmic reticulum"/>
    <property type="evidence" value="ECO:0007669"/>
    <property type="project" value="UniProtKB-ARBA"/>
</dbReference>
<dbReference type="CDD" id="cd06257">
    <property type="entry name" value="DnaJ"/>
    <property type="match status" value="1"/>
</dbReference>
<dbReference type="SUPFAM" id="SSF48452">
    <property type="entry name" value="TPR-like"/>
    <property type="match status" value="1"/>
</dbReference>
<feature type="region of interest" description="Disordered" evidence="1">
    <location>
        <begin position="150"/>
        <end position="170"/>
    </location>
</feature>
<comment type="caution">
    <text evidence="2">The sequence shown here is derived from an EMBL/GenBank/DDBJ whole genome shotgun (WGS) entry which is preliminary data.</text>
</comment>
<dbReference type="InterPro" id="IPR019734">
    <property type="entry name" value="TPR_rpt"/>
</dbReference>
<evidence type="ECO:0000313" key="2">
    <source>
        <dbReference type="EMBL" id="TVU47338.1"/>
    </source>
</evidence>
<dbReference type="EMBL" id="RWGY01000004">
    <property type="protein sequence ID" value="TVU47338.1"/>
    <property type="molecule type" value="Genomic_DNA"/>
</dbReference>
<dbReference type="InterPro" id="IPR011990">
    <property type="entry name" value="TPR-like_helical_dom_sf"/>
</dbReference>
<feature type="region of interest" description="Disordered" evidence="1">
    <location>
        <begin position="578"/>
        <end position="612"/>
    </location>
</feature>
<dbReference type="OrthoDB" id="1903421at2759"/>
<dbReference type="SUPFAM" id="SSF46565">
    <property type="entry name" value="Chaperone J-domain"/>
    <property type="match status" value="1"/>
</dbReference>
<keyword evidence="3" id="KW-1185">Reference proteome</keyword>
<feature type="non-terminal residue" evidence="2">
    <location>
        <position position="1"/>
    </location>
</feature>
<dbReference type="SMART" id="SM00028">
    <property type="entry name" value="TPR"/>
    <property type="match status" value="1"/>
</dbReference>
<dbReference type="Gene3D" id="1.25.40.10">
    <property type="entry name" value="Tetratricopeptide repeat domain"/>
    <property type="match status" value="1"/>
</dbReference>
<gene>
    <name evidence="2" type="ORF">EJB05_06934</name>
</gene>
<organism evidence="2 3">
    <name type="scientific">Eragrostis curvula</name>
    <name type="common">weeping love grass</name>
    <dbReference type="NCBI Taxonomy" id="38414"/>
    <lineage>
        <taxon>Eukaryota</taxon>
        <taxon>Viridiplantae</taxon>
        <taxon>Streptophyta</taxon>
        <taxon>Embryophyta</taxon>
        <taxon>Tracheophyta</taxon>
        <taxon>Spermatophyta</taxon>
        <taxon>Magnoliopsida</taxon>
        <taxon>Liliopsida</taxon>
        <taxon>Poales</taxon>
        <taxon>Poaceae</taxon>
        <taxon>PACMAD clade</taxon>
        <taxon>Chloridoideae</taxon>
        <taxon>Eragrostideae</taxon>
        <taxon>Eragrostidinae</taxon>
        <taxon>Eragrostis</taxon>
    </lineage>
</organism>
<accession>A0A5J9WGL7</accession>
<sequence>LPCSSSHPSCPPPPLPFPSPAAPPFFPSACGCASASSPWGSIDFSWVAPIDATEAMAVSSPSSAPEKKRKWLLSNRKVIDKYLREARAILAAAAENGGGDAVAALGLVDAALELSPRMEAALELRARALLSLRRYKEVAEMLRDYIPSCGKSDSGDDTSSSSSASLLTSGSGDLGTISRAKLLSPERHRSDDAEPGAGSVRSFRCFDISELKRRVLAGLSKNPNTDTQWRYLVLGQACFHLGLIEDAMVLLQTGRRLASAAFRRESVCWSDDSFSSSAAAAAVASVPFGKTSKSGSAFIIPAMESEAVSQLLAHVKLLLRRRAAAMAALDAGLPAEAVRHFSKILEARRGVLPHPFAAACLVGRAAAFQAGGRPADAIADCNRALALDPAYIPALRARADLLQSVGALADCLRDLDHLKLLYDAALRDGKLPGPRWRPQGGVRYREIAGAHRKLIARIQGLRGRVAAGEACNIDYYLLLGVRRGCTRSELERAHLLLSLKLKPDRAVVFGERLELVDEHRDLEAVRDQARMSALLLYRMLQKGYSFIMSAVLDEEAAERQRAKEAAAAALAAKQEAAKQEPVPVAAAPEKSKKTVPAGTRPKSPPNHVQASKPMAKAAAVPAVSKRPVAVPAVSKAPAAVPAVSKAPAAVPAVSKTPAAAPAVSKTPAAVTSTAPVYQGVFCRDMAVVGTLLSRGSFDRALPVKCEAMSC</sequence>
<proteinExistence type="predicted"/>
<reference evidence="2 3" key="1">
    <citation type="journal article" date="2019" name="Sci. Rep.">
        <title>A high-quality genome of Eragrostis curvula grass provides insights into Poaceae evolution and supports new strategies to enhance forage quality.</title>
        <authorList>
            <person name="Carballo J."/>
            <person name="Santos B.A.C.M."/>
            <person name="Zappacosta D."/>
            <person name="Garbus I."/>
            <person name="Selva J.P."/>
            <person name="Gallo C.A."/>
            <person name="Diaz A."/>
            <person name="Albertini E."/>
            <person name="Caccamo M."/>
            <person name="Echenique V."/>
        </authorList>
    </citation>
    <scope>NUCLEOTIDE SEQUENCE [LARGE SCALE GENOMIC DNA]</scope>
    <source>
        <strain evidence="3">cv. Victoria</strain>
        <tissue evidence="2">Leaf</tissue>
    </source>
</reference>
<evidence type="ECO:0000313" key="3">
    <source>
        <dbReference type="Proteomes" id="UP000324897"/>
    </source>
</evidence>
<protein>
    <recommendedName>
        <fullName evidence="4">J domain-containing protein</fullName>
    </recommendedName>
</protein>
<dbReference type="InterPro" id="IPR036869">
    <property type="entry name" value="J_dom_sf"/>
</dbReference>
<dbReference type="Proteomes" id="UP000324897">
    <property type="component" value="Chromosome 5"/>
</dbReference>
<dbReference type="PANTHER" id="PTHR46816">
    <property type="entry name" value="OS01G0273500 PROTEIN"/>
    <property type="match status" value="1"/>
</dbReference>
<name>A0A5J9WGL7_9POAL</name>
<feature type="compositionally biased region" description="Low complexity" evidence="1">
    <location>
        <begin position="157"/>
        <end position="170"/>
    </location>
</feature>
<evidence type="ECO:0000256" key="1">
    <source>
        <dbReference type="SAM" id="MobiDB-lite"/>
    </source>
</evidence>
<dbReference type="AlphaFoldDB" id="A0A5J9WGL7"/>
<evidence type="ECO:0008006" key="4">
    <source>
        <dbReference type="Google" id="ProtNLM"/>
    </source>
</evidence>
<dbReference type="PANTHER" id="PTHR46816:SF11">
    <property type="entry name" value="OS03G0304500 PROTEIN"/>
    <property type="match status" value="1"/>
</dbReference>
<dbReference type="InterPro" id="IPR001623">
    <property type="entry name" value="DnaJ_domain"/>
</dbReference>